<organism evidence="13">
    <name type="scientific">Corethrella appendiculata</name>
    <dbReference type="NCBI Taxonomy" id="1370023"/>
    <lineage>
        <taxon>Eukaryota</taxon>
        <taxon>Metazoa</taxon>
        <taxon>Ecdysozoa</taxon>
        <taxon>Arthropoda</taxon>
        <taxon>Hexapoda</taxon>
        <taxon>Insecta</taxon>
        <taxon>Pterygota</taxon>
        <taxon>Neoptera</taxon>
        <taxon>Endopterygota</taxon>
        <taxon>Diptera</taxon>
        <taxon>Nematocera</taxon>
        <taxon>Culicoidea</taxon>
        <taxon>Chaoboridae</taxon>
        <taxon>Corethrella</taxon>
    </lineage>
</organism>
<keyword evidence="7 10" id="KW-0788">Thiol protease</keyword>
<dbReference type="GO" id="GO:0006511">
    <property type="term" value="P:ubiquitin-dependent protein catabolic process"/>
    <property type="evidence" value="ECO:0007669"/>
    <property type="project" value="UniProtKB-UniRule"/>
</dbReference>
<comment type="similarity">
    <text evidence="2 10 11">Belongs to the peptidase C12 family.</text>
</comment>
<feature type="site" description="Transition state stabilizer" evidence="10">
    <location>
        <position position="87"/>
    </location>
</feature>
<evidence type="ECO:0000256" key="4">
    <source>
        <dbReference type="ARBA" id="ARBA00022670"/>
    </source>
</evidence>
<comment type="catalytic activity">
    <reaction evidence="1 10 11">
        <text>Thiol-dependent hydrolysis of ester, thioester, amide, peptide and isopeptide bonds formed by the C-terminal Gly of ubiquitin (a 76-residue protein attached to proteins as an intracellular targeting signal).</text>
        <dbReference type="EC" id="3.4.19.12"/>
    </reaction>
</comment>
<dbReference type="EC" id="3.4.19.12" evidence="3 11"/>
<dbReference type="GO" id="GO:0016579">
    <property type="term" value="P:protein deubiquitination"/>
    <property type="evidence" value="ECO:0007669"/>
    <property type="project" value="TreeGrafter"/>
</dbReference>
<evidence type="ECO:0000313" key="13">
    <source>
        <dbReference type="EMBL" id="JAB58780.1"/>
    </source>
</evidence>
<dbReference type="InterPro" id="IPR038765">
    <property type="entry name" value="Papain-like_cys_pep_sf"/>
</dbReference>
<feature type="domain" description="UCH catalytic" evidence="12">
    <location>
        <begin position="3"/>
        <end position="226"/>
    </location>
</feature>
<dbReference type="Pfam" id="PF01088">
    <property type="entry name" value="Peptidase_C12"/>
    <property type="match status" value="1"/>
</dbReference>
<dbReference type="CDD" id="cd09616">
    <property type="entry name" value="Peptidase_C12_UCH_L1_L3"/>
    <property type="match status" value="1"/>
</dbReference>
<evidence type="ECO:0000256" key="6">
    <source>
        <dbReference type="ARBA" id="ARBA00022801"/>
    </source>
</evidence>
<dbReference type="EMBL" id="GANO01001091">
    <property type="protein sequence ID" value="JAB58780.1"/>
    <property type="molecule type" value="mRNA"/>
</dbReference>
<dbReference type="Gene3D" id="3.40.532.10">
    <property type="entry name" value="Peptidase C12, ubiquitin carboxyl-terminal hydrolase"/>
    <property type="match status" value="1"/>
</dbReference>
<dbReference type="SUPFAM" id="SSF54001">
    <property type="entry name" value="Cysteine proteinases"/>
    <property type="match status" value="1"/>
</dbReference>
<feature type="active site" description="Nucleophile" evidence="10">
    <location>
        <position position="93"/>
    </location>
</feature>
<dbReference type="GO" id="GO:0005737">
    <property type="term" value="C:cytoplasm"/>
    <property type="evidence" value="ECO:0007669"/>
    <property type="project" value="TreeGrafter"/>
</dbReference>
<evidence type="ECO:0000256" key="1">
    <source>
        <dbReference type="ARBA" id="ARBA00000707"/>
    </source>
</evidence>
<comment type="function">
    <text evidence="8">Ubiquitin-protein hydrolase is involved both in the processing of ubiquitin precursors and of ubiquitinated proteins. This enzyme is a thiol protease that recognizes and hydrolyzes a peptide bond at the C-terminal glycine of ubiquitin.</text>
</comment>
<dbReference type="InterPro" id="IPR001578">
    <property type="entry name" value="Peptidase_C12_UCH"/>
</dbReference>
<keyword evidence="6 10" id="KW-0378">Hydrolase</keyword>
<evidence type="ECO:0000256" key="11">
    <source>
        <dbReference type="RuleBase" id="RU361215"/>
    </source>
</evidence>
<evidence type="ECO:0000256" key="3">
    <source>
        <dbReference type="ARBA" id="ARBA00012759"/>
    </source>
</evidence>
<dbReference type="PANTHER" id="PTHR10589">
    <property type="entry name" value="UBIQUITIN CARBOXYL-TERMINAL HYDROLASE"/>
    <property type="match status" value="1"/>
</dbReference>
<keyword evidence="4 10" id="KW-0645">Protease</keyword>
<evidence type="ECO:0000256" key="7">
    <source>
        <dbReference type="ARBA" id="ARBA00022807"/>
    </source>
</evidence>
<name>U5EVC7_9DIPT</name>
<evidence type="ECO:0000256" key="9">
    <source>
        <dbReference type="ARBA" id="ARBA00073226"/>
    </source>
</evidence>
<evidence type="ECO:0000256" key="8">
    <source>
        <dbReference type="ARBA" id="ARBA00055560"/>
    </source>
</evidence>
<proteinExistence type="evidence at transcript level"/>
<keyword evidence="5 10" id="KW-0833">Ubl conjugation pathway</keyword>
<dbReference type="AlphaFoldDB" id="U5EVC7"/>
<dbReference type="PANTHER" id="PTHR10589:SF17">
    <property type="entry name" value="UBIQUITIN CARBOXYL-TERMINAL HYDROLASE"/>
    <property type="match status" value="1"/>
</dbReference>
<dbReference type="FunFam" id="3.40.532.10:FF:000006">
    <property type="entry name" value="Ubiquitin carboxyl-terminal hydrolase"/>
    <property type="match status" value="1"/>
</dbReference>
<protein>
    <recommendedName>
        <fullName evidence="9 11">Ubiquitin carboxyl-terminal hydrolase</fullName>
        <ecNumber evidence="3 11">3.4.19.12</ecNumber>
    </recommendedName>
</protein>
<sequence>MTTWLPLESNPDVLNKYLLKLGVSPLWSITDVFGLEAEQLSWVSQPVKAVILLFPCSEAYEQHRAQQDELLKKKDNSYPDTMFYTKQFIHNACGTIALVHGILNNIDIELEPTGVIKKYYDKCRYMTPEERGKILEEDMSFTDAHQIVAMEGQTEAPSIDDKVNHHFITFIHYDGILYEMDGRKSFPIKHGKTTPETLLEDAAKVCKEFMARDPNEVRFTVLAVCPTQ</sequence>
<evidence type="ECO:0000256" key="5">
    <source>
        <dbReference type="ARBA" id="ARBA00022786"/>
    </source>
</evidence>
<dbReference type="PROSITE" id="PS52048">
    <property type="entry name" value="UCH_DOMAIN"/>
    <property type="match status" value="1"/>
</dbReference>
<dbReference type="MEROPS" id="C12.008"/>
<feature type="site" description="Important for enzyme activity" evidence="10">
    <location>
        <position position="181"/>
    </location>
</feature>
<reference evidence="13" key="1">
    <citation type="journal article" date="2014" name="Insect Biochem. Mol. Biol.">
        <title>An insight into the sialome of the frog biting fly, Corethrella appendiculata.</title>
        <authorList>
            <person name="Ribeiro J.M.C."/>
            <person name="Chagas A.C."/>
            <person name="Pham V.M."/>
            <person name="Lounibos L.P."/>
            <person name="Calvo E."/>
        </authorList>
    </citation>
    <scope>NUCLEOTIDE SEQUENCE</scope>
    <source>
        <tissue evidence="13">Salivary glands</tissue>
    </source>
</reference>
<dbReference type="GO" id="GO:0004843">
    <property type="term" value="F:cysteine-type deubiquitinase activity"/>
    <property type="evidence" value="ECO:0007669"/>
    <property type="project" value="UniProtKB-UniRule"/>
</dbReference>
<evidence type="ECO:0000256" key="10">
    <source>
        <dbReference type="PROSITE-ProRule" id="PRU01393"/>
    </source>
</evidence>
<evidence type="ECO:0000259" key="12">
    <source>
        <dbReference type="PROSITE" id="PS52048"/>
    </source>
</evidence>
<accession>U5EVC7</accession>
<evidence type="ECO:0000256" key="2">
    <source>
        <dbReference type="ARBA" id="ARBA00009326"/>
    </source>
</evidence>
<dbReference type="InterPro" id="IPR036959">
    <property type="entry name" value="Peptidase_C12_UCH_sf"/>
</dbReference>
<dbReference type="PRINTS" id="PR00707">
    <property type="entry name" value="UBCTHYDRLASE"/>
</dbReference>
<feature type="active site" description="Proton donor" evidence="10">
    <location>
        <position position="166"/>
    </location>
</feature>